<feature type="transmembrane region" description="Helical" evidence="1">
    <location>
        <begin position="206"/>
        <end position="232"/>
    </location>
</feature>
<protein>
    <recommendedName>
        <fullName evidence="4">DUF4145 domain-containing protein</fullName>
    </recommendedName>
</protein>
<gene>
    <name evidence="2" type="ORF">Ataiwa_02240</name>
</gene>
<organism evidence="2 3">
    <name type="scientific">Algoriphagus taiwanensis</name>
    <dbReference type="NCBI Taxonomy" id="1445656"/>
    <lineage>
        <taxon>Bacteria</taxon>
        <taxon>Pseudomonadati</taxon>
        <taxon>Bacteroidota</taxon>
        <taxon>Cytophagia</taxon>
        <taxon>Cytophagales</taxon>
        <taxon>Cyclobacteriaceae</taxon>
        <taxon>Algoriphagus</taxon>
    </lineage>
</organism>
<keyword evidence="1" id="KW-0812">Transmembrane</keyword>
<evidence type="ECO:0000313" key="3">
    <source>
        <dbReference type="Proteomes" id="UP001307705"/>
    </source>
</evidence>
<evidence type="ECO:0008006" key="4">
    <source>
        <dbReference type="Google" id="ProtNLM"/>
    </source>
</evidence>
<comment type="caution">
    <text evidence="2">The sequence shown here is derived from an EMBL/GenBank/DDBJ whole genome shotgun (WGS) entry which is preliminary data.</text>
</comment>
<dbReference type="EMBL" id="BTPE01000001">
    <property type="protein sequence ID" value="GMQ31952.1"/>
    <property type="molecule type" value="Genomic_DNA"/>
</dbReference>
<reference evidence="2 3" key="1">
    <citation type="submission" date="2023-08" db="EMBL/GenBank/DDBJ databases">
        <title>Draft genome sequence of Algoriphagus taiwanensis.</title>
        <authorList>
            <person name="Takatani N."/>
            <person name="Hosokawa M."/>
            <person name="Sawabe T."/>
        </authorList>
    </citation>
    <scope>NUCLEOTIDE SEQUENCE [LARGE SCALE GENOMIC DNA]</scope>
    <source>
        <strain evidence="2 3">JCM 19755</strain>
    </source>
</reference>
<accession>A0ABQ6PVH1</accession>
<evidence type="ECO:0000256" key="1">
    <source>
        <dbReference type="SAM" id="Phobius"/>
    </source>
</evidence>
<keyword evidence="1" id="KW-1133">Transmembrane helix</keyword>
<name>A0ABQ6PVH1_9BACT</name>
<dbReference type="Proteomes" id="UP001307705">
    <property type="component" value="Unassembled WGS sequence"/>
</dbReference>
<keyword evidence="1" id="KW-0472">Membrane</keyword>
<feature type="transmembrane region" description="Helical" evidence="1">
    <location>
        <begin position="244"/>
        <end position="265"/>
    </location>
</feature>
<sequence>MKRQDSEEIEIVQTKLIVLENSFKDYRDQFKKIKFYLESDPDSCLLRVSAILEDVFKNIWKKYNPNSDAPKNLFEILQSDSLKNLIPSNILSRIHNLRILGNLARHSSITSPLNFEDAIMSIHLIFSILNWYRSRILEKSELPEPVQAQLSFRHYFFEMFTELKTISLVSLHFLLSFLIIRFHSILPEDFQAPFKFTYEGAFSKFGIISSIISAFYSLVLILTTSIMAWLIFKEFRRQGILARIWSFELMFFVVFNLQFICVVFLDPLTDLW</sequence>
<proteinExistence type="predicted"/>
<keyword evidence="3" id="KW-1185">Reference proteome</keyword>
<feature type="transmembrane region" description="Helical" evidence="1">
    <location>
        <begin position="166"/>
        <end position="186"/>
    </location>
</feature>
<dbReference type="RefSeq" id="WP_338226800.1">
    <property type="nucleotide sequence ID" value="NZ_BTPE01000001.1"/>
</dbReference>
<evidence type="ECO:0000313" key="2">
    <source>
        <dbReference type="EMBL" id="GMQ31952.1"/>
    </source>
</evidence>